<feature type="region of interest" description="Disordered" evidence="2">
    <location>
        <begin position="641"/>
        <end position="664"/>
    </location>
</feature>
<feature type="region of interest" description="Disordered" evidence="2">
    <location>
        <begin position="390"/>
        <end position="411"/>
    </location>
</feature>
<dbReference type="GO" id="GO:0005891">
    <property type="term" value="C:voltage-gated calcium channel complex"/>
    <property type="evidence" value="ECO:0007669"/>
    <property type="project" value="TreeGrafter"/>
</dbReference>
<evidence type="ECO:0000259" key="3">
    <source>
        <dbReference type="Pfam" id="PF08473"/>
    </source>
</evidence>
<dbReference type="InterPro" id="IPR051173">
    <property type="entry name" value="Ca_channel_alpha-2/delta"/>
</dbReference>
<sequence>MKKRFPSPSDEHHRVKRLALKSKRIKDWQLRKWHRQLAREQEKLRQWREDIRMGRRDSPGMKEGYRLMTTVSVPVFDRKKTSVKTANLLGVAGTDVPIREIEKLVPPYKLGVNGYSFMVNTNGYVLYHPDLRPVFQDILKPNYNSVDFAEVELPDDDSEPRENNTEFLDLRRDLIEHQNVEQVLRIKSHLDEMKRLVQREQRYFTQGIDGTPFSLGIAMPQGYGRYKVYGQIELSLEISDPRSNKAMAHFTTGNWSLHPDWVYCEYKYNQEQEESNKTMAPEDQMLEFLSRAEKPHWKWRSTRTRPPPEPTMAQSQYANYKQPTQEDDRRDNYYCDKDLVQSLLFDARATNVYFNTMDIEDRIEDKDKAHQRFGITTAFVATRSGLTRWQDFTNQDPTQPNQEPPTSSQPPHFMKIHNRAIDEVWYKRAVDYYQEDPDAYVYSVPFDAATRNPEEVLVTATRAIFIEENSYRKAPAAVVGVTIKHKEFVNYFKNETHKCPSYPSTTNNCKTGKTCDSPSLDCYLLDDNGFVVVSEDDSDTGKFFGTLEGTIMESLVQSEVYKRVRIFDYQAVCLDSKMENNSASFLTTPIQMAKWAAHWMVSNVFWMLVKTHLYTLWDPNAAWAYTHNPEEAQYPNLGNTQHQDFHDYKEMGPDESLPPGQGASLNSYNGETVDYDVLLSEVQDLENEAEHNETQQEAVMDNQLMKEYVDDLDNLNYDISGVPPGGAPVDDGGPQYPQDYEEDQDGGYPSLELAYINTTHPRPCDKEVYLYKLQNHKLKQDGVYKPVKGKLSNCHTNGCGRPFSVQKVRSTNLILVAVNNLCPCDSRKLDIEPMEVKYDEEQKCRRLLMLHYRKRPQVCLNYHPDVSYFLSTRVS</sequence>
<feature type="coiled-coil region" evidence="1">
    <location>
        <begin position="675"/>
        <end position="702"/>
    </location>
</feature>
<feature type="coiled-coil region" evidence="1">
    <location>
        <begin position="30"/>
        <end position="57"/>
    </location>
</feature>
<feature type="region of interest" description="Disordered" evidence="2">
    <location>
        <begin position="298"/>
        <end position="330"/>
    </location>
</feature>
<dbReference type="GO" id="GO:0005245">
    <property type="term" value="F:voltage-gated calcium channel activity"/>
    <property type="evidence" value="ECO:0007669"/>
    <property type="project" value="TreeGrafter"/>
</dbReference>
<evidence type="ECO:0000256" key="2">
    <source>
        <dbReference type="SAM" id="MobiDB-lite"/>
    </source>
</evidence>
<evidence type="ECO:0000256" key="1">
    <source>
        <dbReference type="SAM" id="Coils"/>
    </source>
</evidence>
<dbReference type="Proteomes" id="UP001292094">
    <property type="component" value="Unassembled WGS sequence"/>
</dbReference>
<dbReference type="PANTHER" id="PTHR10166">
    <property type="entry name" value="VOLTAGE-DEPENDENT CALCIUM CHANNEL SUBUNIT ALPHA-2/DELTA-RELATED"/>
    <property type="match status" value="1"/>
</dbReference>
<feature type="compositionally biased region" description="Polar residues" evidence="2">
    <location>
        <begin position="390"/>
        <end position="410"/>
    </location>
</feature>
<dbReference type="Gene3D" id="3.30.450.20">
    <property type="entry name" value="PAS domain"/>
    <property type="match status" value="1"/>
</dbReference>
<keyword evidence="5" id="KW-1185">Reference proteome</keyword>
<feature type="domain" description="Voltage-dependent calcium channel alpha-2/delta subunit conserved region" evidence="3">
    <location>
        <begin position="795"/>
        <end position="863"/>
    </location>
</feature>
<dbReference type="InterPro" id="IPR013680">
    <property type="entry name" value="VDCC_a2/dsu"/>
</dbReference>
<evidence type="ECO:0000313" key="5">
    <source>
        <dbReference type="Proteomes" id="UP001292094"/>
    </source>
</evidence>
<dbReference type="FunFam" id="3.30.450.20:FF:000057">
    <property type="entry name" value="Voltage-dependent calcium channel subunit alpha-2/delta-4"/>
    <property type="match status" value="1"/>
</dbReference>
<feature type="compositionally biased region" description="Polar residues" evidence="2">
    <location>
        <begin position="312"/>
        <end position="323"/>
    </location>
</feature>
<dbReference type="PANTHER" id="PTHR10166:SF37">
    <property type="entry name" value="STOLID, ISOFORM H"/>
    <property type="match status" value="1"/>
</dbReference>
<organism evidence="4 5">
    <name type="scientific">Petrolisthes manimaculis</name>
    <dbReference type="NCBI Taxonomy" id="1843537"/>
    <lineage>
        <taxon>Eukaryota</taxon>
        <taxon>Metazoa</taxon>
        <taxon>Ecdysozoa</taxon>
        <taxon>Arthropoda</taxon>
        <taxon>Crustacea</taxon>
        <taxon>Multicrustacea</taxon>
        <taxon>Malacostraca</taxon>
        <taxon>Eumalacostraca</taxon>
        <taxon>Eucarida</taxon>
        <taxon>Decapoda</taxon>
        <taxon>Pleocyemata</taxon>
        <taxon>Anomura</taxon>
        <taxon>Galatheoidea</taxon>
        <taxon>Porcellanidae</taxon>
        <taxon>Petrolisthes</taxon>
    </lineage>
</organism>
<dbReference type="Pfam" id="PF08473">
    <property type="entry name" value="VGCC_alpha2"/>
    <property type="match status" value="2"/>
</dbReference>
<proteinExistence type="predicted"/>
<feature type="compositionally biased region" description="Basic and acidic residues" evidence="2">
    <location>
        <begin position="643"/>
        <end position="652"/>
    </location>
</feature>
<feature type="domain" description="Voltage-dependent calcium channel alpha-2/delta subunit conserved region" evidence="3">
    <location>
        <begin position="330"/>
        <end position="628"/>
    </location>
</feature>
<dbReference type="EMBL" id="JAWZYT010002700">
    <property type="protein sequence ID" value="KAK4302642.1"/>
    <property type="molecule type" value="Genomic_DNA"/>
</dbReference>
<gene>
    <name evidence="4" type="ORF">Pmani_025288</name>
</gene>
<reference evidence="4" key="1">
    <citation type="submission" date="2023-11" db="EMBL/GenBank/DDBJ databases">
        <title>Genome assemblies of two species of porcelain crab, Petrolisthes cinctipes and Petrolisthes manimaculis (Anomura: Porcellanidae).</title>
        <authorList>
            <person name="Angst P."/>
        </authorList>
    </citation>
    <scope>NUCLEOTIDE SEQUENCE</scope>
    <source>
        <strain evidence="4">PB745_02</strain>
        <tissue evidence="4">Gill</tissue>
    </source>
</reference>
<dbReference type="AlphaFoldDB" id="A0AAE1TYI9"/>
<keyword evidence="1" id="KW-0175">Coiled coil</keyword>
<comment type="caution">
    <text evidence="4">The sequence shown here is derived from an EMBL/GenBank/DDBJ whole genome shotgun (WGS) entry which is preliminary data.</text>
</comment>
<protein>
    <recommendedName>
        <fullName evidence="3">Voltage-dependent calcium channel alpha-2/delta subunit conserved region domain-containing protein</fullName>
    </recommendedName>
</protein>
<name>A0AAE1TYI9_9EUCA</name>
<accession>A0AAE1TYI9</accession>
<evidence type="ECO:0000313" key="4">
    <source>
        <dbReference type="EMBL" id="KAK4302642.1"/>
    </source>
</evidence>